<dbReference type="SMART" id="SM00744">
    <property type="entry name" value="RINGv"/>
    <property type="match status" value="1"/>
</dbReference>
<dbReference type="Pfam" id="PF12906">
    <property type="entry name" value="RINGv"/>
    <property type="match status" value="1"/>
</dbReference>
<evidence type="ECO:0000256" key="9">
    <source>
        <dbReference type="ARBA" id="ARBA00043044"/>
    </source>
</evidence>
<comment type="caution">
    <text evidence="15">The sequence shown here is derived from an EMBL/GenBank/DDBJ whole genome shotgun (WGS) entry which is preliminary data.</text>
</comment>
<feature type="transmembrane region" description="Helical" evidence="13">
    <location>
        <begin position="321"/>
        <end position="342"/>
    </location>
</feature>
<feature type="domain" description="RING-CH-type" evidence="14">
    <location>
        <begin position="97"/>
        <end position="177"/>
    </location>
</feature>
<evidence type="ECO:0000259" key="14">
    <source>
        <dbReference type="PROSITE" id="PS51292"/>
    </source>
</evidence>
<evidence type="ECO:0000313" key="15">
    <source>
        <dbReference type="EMBL" id="KPM06649.1"/>
    </source>
</evidence>
<dbReference type="GO" id="GO:0016020">
    <property type="term" value="C:membrane"/>
    <property type="evidence" value="ECO:0007669"/>
    <property type="project" value="UniProtKB-SubCell"/>
</dbReference>
<dbReference type="VEuPathDB" id="VectorBase:SSCA002237"/>
<evidence type="ECO:0000313" key="16">
    <source>
        <dbReference type="Proteomes" id="UP000616769"/>
    </source>
</evidence>
<dbReference type="CDD" id="cd16701">
    <property type="entry name" value="RING_CH-C4HC3_MARCH5"/>
    <property type="match status" value="1"/>
</dbReference>
<proteinExistence type="predicted"/>
<evidence type="ECO:0000256" key="1">
    <source>
        <dbReference type="ARBA" id="ARBA00004141"/>
    </source>
</evidence>
<evidence type="ECO:0000256" key="8">
    <source>
        <dbReference type="ARBA" id="ARBA00040151"/>
    </source>
</evidence>
<accession>A0A132A6Y5</accession>
<dbReference type="InterPro" id="IPR013083">
    <property type="entry name" value="Znf_RING/FYVE/PHD"/>
</dbReference>
<evidence type="ECO:0000256" key="13">
    <source>
        <dbReference type="SAM" id="Phobius"/>
    </source>
</evidence>
<dbReference type="InterPro" id="IPR011016">
    <property type="entry name" value="Znf_RING-CH"/>
</dbReference>
<feature type="compositionally biased region" description="Low complexity" evidence="12">
    <location>
        <begin position="34"/>
        <end position="53"/>
    </location>
</feature>
<feature type="transmembrane region" description="Helical" evidence="13">
    <location>
        <begin position="250"/>
        <end position="270"/>
    </location>
</feature>
<dbReference type="PROSITE" id="PS51292">
    <property type="entry name" value="ZF_RING_CH"/>
    <property type="match status" value="1"/>
</dbReference>
<dbReference type="AlphaFoldDB" id="A0A132A6Y5"/>
<evidence type="ECO:0000256" key="3">
    <source>
        <dbReference type="ARBA" id="ARBA00022723"/>
    </source>
</evidence>
<feature type="region of interest" description="Disordered" evidence="12">
    <location>
        <begin position="34"/>
        <end position="68"/>
    </location>
</feature>
<dbReference type="OrthoDB" id="5817083at2759"/>
<sequence>MDRKIDDEKSIQIELIRNQPADHVMISSECFLSSQPSSSMSLNNCDLDSDSSSEQTMNQNDEKSKSSEIKVDCDCNDVSNQTDIKERNSMINSDSQDRCDKIRQCWVCLATDDEDFDTVDGNDVNQLPDEWIHPCRCSGTAKWVHQNCLQKWIDEKQKYNSLLNVSCTQCNTEYFIVFPRHGKFFYVIELCDRLLYSDQRLIKYVLVAPLATITCIVGSIYWSAVCYGAFTLMQILGKENGKNVIEQSDPLVLLVGLPSIPVALVLSKLIRWEDQILKLWLKNNFRLPLFGYILGKPAEKSREFAGRTIFPRDSMSDPISICRNFCGALILPTAATIFGSLFFDNIKSNFSRALLFKCLCLIKSFLFLKGGLTFVLSKGFIKILLRQNQYIRQTHRKILNFDNKVINDN</sequence>
<keyword evidence="4" id="KW-0863">Zinc-finger</keyword>
<protein>
    <recommendedName>
        <fullName evidence="8">E3 ubiquitin-protein ligase MARCHF5</fullName>
    </recommendedName>
    <alternativeName>
        <fullName evidence="10">Membrane-associated RING finger protein 5</fullName>
    </alternativeName>
    <alternativeName>
        <fullName evidence="9">Membrane-associated RING-CH protein V</fullName>
    </alternativeName>
    <alternativeName>
        <fullName evidence="11">RING-type E3 ubiquitin transferase MARCHF5</fullName>
    </alternativeName>
</protein>
<keyword evidence="2 13" id="KW-0812">Transmembrane</keyword>
<dbReference type="SUPFAM" id="SSF57850">
    <property type="entry name" value="RING/U-box"/>
    <property type="match status" value="1"/>
</dbReference>
<evidence type="ECO:0000256" key="6">
    <source>
        <dbReference type="ARBA" id="ARBA00022989"/>
    </source>
</evidence>
<keyword evidence="7 13" id="KW-0472">Membrane</keyword>
<name>A0A132A6Y5_SARSC</name>
<dbReference type="GO" id="GO:0008270">
    <property type="term" value="F:zinc ion binding"/>
    <property type="evidence" value="ECO:0007669"/>
    <property type="project" value="UniProtKB-KW"/>
</dbReference>
<evidence type="ECO:0000256" key="7">
    <source>
        <dbReference type="ARBA" id="ARBA00023136"/>
    </source>
</evidence>
<evidence type="ECO:0000256" key="11">
    <source>
        <dbReference type="ARBA" id="ARBA00043231"/>
    </source>
</evidence>
<keyword evidence="5" id="KW-0862">Zinc</keyword>
<keyword evidence="6 13" id="KW-1133">Transmembrane helix</keyword>
<keyword evidence="3" id="KW-0479">Metal-binding</keyword>
<organism evidence="15 16">
    <name type="scientific">Sarcoptes scabiei</name>
    <name type="common">Itch mite</name>
    <name type="synonym">Acarus scabiei</name>
    <dbReference type="NCBI Taxonomy" id="52283"/>
    <lineage>
        <taxon>Eukaryota</taxon>
        <taxon>Metazoa</taxon>
        <taxon>Ecdysozoa</taxon>
        <taxon>Arthropoda</taxon>
        <taxon>Chelicerata</taxon>
        <taxon>Arachnida</taxon>
        <taxon>Acari</taxon>
        <taxon>Acariformes</taxon>
        <taxon>Sarcoptiformes</taxon>
        <taxon>Astigmata</taxon>
        <taxon>Psoroptidia</taxon>
        <taxon>Sarcoptoidea</taxon>
        <taxon>Sarcoptidae</taxon>
        <taxon>Sarcoptinae</taxon>
        <taxon>Sarcoptes</taxon>
    </lineage>
</organism>
<evidence type="ECO:0000256" key="4">
    <source>
        <dbReference type="ARBA" id="ARBA00022771"/>
    </source>
</evidence>
<evidence type="ECO:0000256" key="10">
    <source>
        <dbReference type="ARBA" id="ARBA00043185"/>
    </source>
</evidence>
<evidence type="ECO:0000256" key="5">
    <source>
        <dbReference type="ARBA" id="ARBA00022833"/>
    </source>
</evidence>
<dbReference type="EMBL" id="JXLN01011010">
    <property type="protein sequence ID" value="KPM06649.1"/>
    <property type="molecule type" value="Genomic_DNA"/>
</dbReference>
<dbReference type="PANTHER" id="PTHR46283">
    <property type="entry name" value="E3 UBIQUITIN-PROTEIN LIGASE MARCH5"/>
    <property type="match status" value="1"/>
</dbReference>
<comment type="subcellular location">
    <subcellularLocation>
        <location evidence="1">Membrane</location>
        <topology evidence="1">Multi-pass membrane protein</topology>
    </subcellularLocation>
</comment>
<evidence type="ECO:0000256" key="2">
    <source>
        <dbReference type="ARBA" id="ARBA00022692"/>
    </source>
</evidence>
<dbReference type="Gene3D" id="3.30.40.10">
    <property type="entry name" value="Zinc/RING finger domain, C3HC4 (zinc finger)"/>
    <property type="match status" value="1"/>
</dbReference>
<gene>
    <name evidence="15" type="ORF">QR98_0051270</name>
</gene>
<dbReference type="Proteomes" id="UP000616769">
    <property type="component" value="Unassembled WGS sequence"/>
</dbReference>
<reference evidence="15 16" key="1">
    <citation type="journal article" date="2015" name="Parasit. Vectors">
        <title>Draft genome of the scabies mite.</title>
        <authorList>
            <person name="Rider S.D.Jr."/>
            <person name="Morgan M.S."/>
            <person name="Arlian L.G."/>
        </authorList>
    </citation>
    <scope>NUCLEOTIDE SEQUENCE [LARGE SCALE GENOMIC DNA]</scope>
    <source>
        <strain evidence="15">Arlian Lab</strain>
    </source>
</reference>
<feature type="transmembrane region" description="Helical" evidence="13">
    <location>
        <begin position="204"/>
        <end position="230"/>
    </location>
</feature>
<feature type="transmembrane region" description="Helical" evidence="13">
    <location>
        <begin position="354"/>
        <end position="376"/>
    </location>
</feature>
<evidence type="ECO:0000256" key="12">
    <source>
        <dbReference type="SAM" id="MobiDB-lite"/>
    </source>
</evidence>